<sequence>MDLLEPNWEQERPDDKEIDSMGNQLQITSAPIDSPSIHRVIDAFRETHSNGGALFGRYSLSPDPVLHWFGSRNRWDEIDFFDYFFQSQAIADTLADLKPAQGEAITPAFQEGSPFTLDGEIAQALCFGGAYERFKGSAREAKELGERFCQALFDHRLDEVIVYKSFQPWSPWFHGIAWDFSWVIIDKRWMTIAVLCVTDTD</sequence>
<dbReference type="HOGENOM" id="CLU_127497_0_0_3"/>
<protein>
    <submittedName>
        <fullName evidence="1">Uncharacterized protein</fullName>
    </submittedName>
</protein>
<dbReference type="AlphaFoldDB" id="B8HNM4"/>
<gene>
    <name evidence="1" type="ordered locus">Cyan7425_1382</name>
</gene>
<organism evidence="1">
    <name type="scientific">Cyanothece sp. (strain PCC 7425 / ATCC 29141)</name>
    <dbReference type="NCBI Taxonomy" id="395961"/>
    <lineage>
        <taxon>Bacteria</taxon>
        <taxon>Bacillati</taxon>
        <taxon>Cyanobacteriota</taxon>
        <taxon>Cyanophyceae</taxon>
        <taxon>Gomontiellales</taxon>
        <taxon>Cyanothecaceae</taxon>
        <taxon>Cyanothece</taxon>
    </lineage>
</organism>
<proteinExistence type="predicted"/>
<reference evidence="1" key="1">
    <citation type="submission" date="2009-01" db="EMBL/GenBank/DDBJ databases">
        <title>Complete sequence of chromosome Cyanothece sp. PCC 7425.</title>
        <authorList>
            <consortium name="US DOE Joint Genome Institute"/>
            <person name="Lucas S."/>
            <person name="Copeland A."/>
            <person name="Lapidus A."/>
            <person name="Glavina del Rio T."/>
            <person name="Dalin E."/>
            <person name="Tice H."/>
            <person name="Bruce D."/>
            <person name="Goodwin L."/>
            <person name="Pitluck S."/>
            <person name="Sims D."/>
            <person name="Meineke L."/>
            <person name="Brettin T."/>
            <person name="Detter J.C."/>
            <person name="Han C."/>
            <person name="Larimer F."/>
            <person name="Land M."/>
            <person name="Hauser L."/>
            <person name="Kyrpides N."/>
            <person name="Ovchinnikova G."/>
            <person name="Liberton M."/>
            <person name="Stoeckel J."/>
            <person name="Banerjee A."/>
            <person name="Singh A."/>
            <person name="Page L."/>
            <person name="Sato H."/>
            <person name="Zhao L."/>
            <person name="Sherman L."/>
            <person name="Pakrasi H."/>
            <person name="Richardson P."/>
        </authorList>
    </citation>
    <scope>NUCLEOTIDE SEQUENCE</scope>
    <source>
        <strain evidence="1">PCC 7425</strain>
    </source>
</reference>
<accession>B8HNM4</accession>
<dbReference type="OrthoDB" id="5197332at2"/>
<dbReference type="KEGG" id="cyn:Cyan7425_1382"/>
<dbReference type="eggNOG" id="ENOG5033IF2">
    <property type="taxonomic scope" value="Bacteria"/>
</dbReference>
<evidence type="ECO:0000313" key="1">
    <source>
        <dbReference type="EMBL" id="ACL43755.1"/>
    </source>
</evidence>
<dbReference type="EMBL" id="CP001344">
    <property type="protein sequence ID" value="ACL43755.1"/>
    <property type="molecule type" value="Genomic_DNA"/>
</dbReference>
<dbReference type="STRING" id="395961.Cyan7425_1382"/>
<name>B8HNM4_CYAP4</name>